<feature type="compositionally biased region" description="Polar residues" evidence="1">
    <location>
        <begin position="839"/>
        <end position="850"/>
    </location>
</feature>
<feature type="compositionally biased region" description="Polar residues" evidence="1">
    <location>
        <begin position="195"/>
        <end position="207"/>
    </location>
</feature>
<feature type="compositionally biased region" description="Basic and acidic residues" evidence="1">
    <location>
        <begin position="1039"/>
        <end position="1053"/>
    </location>
</feature>
<reference evidence="2" key="1">
    <citation type="submission" date="2020-05" db="EMBL/GenBank/DDBJ databases">
        <title>Evolutionary and genomic comparisons of hybrid uninucleate and nonhybrid Rhizoctonia fungi.</title>
        <authorList>
            <person name="Li C."/>
            <person name="Chen X."/>
        </authorList>
    </citation>
    <scope>NUCLEOTIDE SEQUENCE</scope>
    <source>
        <strain evidence="2">AG-1 IA</strain>
    </source>
</reference>
<feature type="region of interest" description="Disordered" evidence="1">
    <location>
        <begin position="954"/>
        <end position="1053"/>
    </location>
</feature>
<feature type="compositionally biased region" description="Basic and acidic residues" evidence="1">
    <location>
        <begin position="909"/>
        <end position="937"/>
    </location>
</feature>
<feature type="region of interest" description="Disordered" evidence="1">
    <location>
        <begin position="131"/>
        <end position="153"/>
    </location>
</feature>
<dbReference type="Proteomes" id="UP000650533">
    <property type="component" value="Chromosome 7"/>
</dbReference>
<feature type="region of interest" description="Disordered" evidence="1">
    <location>
        <begin position="820"/>
        <end position="937"/>
    </location>
</feature>
<feature type="compositionally biased region" description="Polar residues" evidence="1">
    <location>
        <begin position="613"/>
        <end position="631"/>
    </location>
</feature>
<feature type="compositionally biased region" description="Polar residues" evidence="1">
    <location>
        <begin position="877"/>
        <end position="888"/>
    </location>
</feature>
<evidence type="ECO:0000256" key="1">
    <source>
        <dbReference type="SAM" id="MobiDB-lite"/>
    </source>
</evidence>
<feature type="compositionally biased region" description="Basic and acidic residues" evidence="1">
    <location>
        <begin position="995"/>
        <end position="1012"/>
    </location>
</feature>
<feature type="compositionally biased region" description="Basic and acidic residues" evidence="1">
    <location>
        <begin position="668"/>
        <end position="679"/>
    </location>
</feature>
<feature type="compositionally biased region" description="Low complexity" evidence="1">
    <location>
        <begin position="487"/>
        <end position="503"/>
    </location>
</feature>
<feature type="compositionally biased region" description="Polar residues" evidence="1">
    <location>
        <begin position="423"/>
        <end position="432"/>
    </location>
</feature>
<dbReference type="GeneID" id="67028485"/>
<accession>A0A8H8NYS5</accession>
<dbReference type="AlphaFoldDB" id="A0A8H8NYS5"/>
<dbReference type="RefSeq" id="XP_043181454.1">
    <property type="nucleotide sequence ID" value="XM_043326022.1"/>
</dbReference>
<sequence length="1053" mass="115835">MPTGFEIAGLAIATTSMGGTVISEAVDRGGKGGAQKTYDSAYTQYTQLKDLRGDILINQYLSDKDKERLDNSILRISFDLMELQSMLSELKGIAYYQLATYTVRWWQFNGQVNLILKLIVDVKLDVEQRSTQGRNKAMSQGEMPRPTFEPSDHGKPVMMNTGIISGDSLGQQLTNEIASSTAKALRSALEDNIDSSSTINKNRSTVTPGRHGAPKLTDTGLKPGLKWEISPKSAPLPASLIQTNGPIPRSGTDQSTTAVRVSPPNILPYTSSALGLLHDDKFGNHPTESKDIAILRRLKLAILEGQHPYFKANIDLSNLQDLVLNSGSRPVGTPFNQSIVLEPTVPQSSGHKRRNAPPALDDLGTSGPTILDYGNEDGGGKSQANTDKITQSDATSTHPEDVNMANPDGSSDSNPPDGDPGSENRQPPTQTLGRYVLRSPIISDSGSRVAHQRRLSDTPTMVDSNDQAAEPEVHVKRESPPHQLAGSQSQALDPSSSSMASFVSNSTASTGLTSDDGVAVEGTQGVDADLAGYDPKYGNKADYIRRQKVRSKAIESIEERTRRVGHRQDDKQDDKVGQKSPARSANVGNHQVNGPSVSPIRGRDPSSRAYHATSVSDSNAQGNGDIISQRTPLMDAPPPLDFQTSPRGRQPAPSFRPLSPASGKIQRPRKDSIPPREYRPQYTPYDDPRSARPRPIVSSPPRGSPPRETSMPRAAVQRTTQDEFEGLGNHSSATLPRTETRTTQRTTHDELEDLDNHNSATFSRSKARALRQATLDEMEGLDNYSSATLPRSKIRTVQQTYDEFDMDNYNAYTMPRTETRSFDLRPSSPIFSEGMRATGSYSMGSDTSRSGRAPSRALHTQLSRGSPPPPIRDRTPFGSSTLPANPSTGYRPEGLPDPPSARYNPYDTTSRRVDWVSRDWERSADSKPKLQDRFNMDPQWRDSLESRMFNSHAARPLRDEFTQPTGDYASRYRREPSPGAPRYADGFRSGFSRPVEVEGIRPMKRSRPDDTYPPRGAGMEPNPISMDERTGYYRRKPPPRADDEYEPRPRPAY</sequence>
<feature type="compositionally biased region" description="Basic and acidic residues" evidence="1">
    <location>
        <begin position="738"/>
        <end position="749"/>
    </location>
</feature>
<feature type="compositionally biased region" description="Basic and acidic residues" evidence="1">
    <location>
        <begin position="471"/>
        <end position="480"/>
    </location>
</feature>
<feature type="compositionally biased region" description="Polar residues" evidence="1">
    <location>
        <begin position="457"/>
        <end position="467"/>
    </location>
</feature>
<organism evidence="2 3">
    <name type="scientific">Rhizoctonia solani</name>
    <dbReference type="NCBI Taxonomy" id="456999"/>
    <lineage>
        <taxon>Eukaryota</taxon>
        <taxon>Fungi</taxon>
        <taxon>Dikarya</taxon>
        <taxon>Basidiomycota</taxon>
        <taxon>Agaricomycotina</taxon>
        <taxon>Agaricomycetes</taxon>
        <taxon>Cantharellales</taxon>
        <taxon>Ceratobasidiaceae</taxon>
        <taxon>Rhizoctonia</taxon>
    </lineage>
</organism>
<feature type="region of interest" description="Disordered" evidence="1">
    <location>
        <begin position="195"/>
        <end position="222"/>
    </location>
</feature>
<feature type="compositionally biased region" description="Low complexity" evidence="1">
    <location>
        <begin position="406"/>
        <end position="421"/>
    </location>
</feature>
<dbReference type="KEGG" id="rsx:RhiXN_06206"/>
<feature type="compositionally biased region" description="Basic and acidic residues" evidence="1">
    <location>
        <begin position="555"/>
        <end position="577"/>
    </location>
</feature>
<gene>
    <name evidence="2" type="ORF">RhiXN_06206</name>
</gene>
<evidence type="ECO:0000313" key="2">
    <source>
        <dbReference type="EMBL" id="QRW21217.1"/>
    </source>
</evidence>
<feature type="region of interest" description="Disordered" evidence="1">
    <location>
        <begin position="344"/>
        <end position="503"/>
    </location>
</feature>
<feature type="compositionally biased region" description="Polar residues" evidence="1">
    <location>
        <begin position="581"/>
        <end position="596"/>
    </location>
</feature>
<proteinExistence type="predicted"/>
<dbReference type="EMBL" id="CP059664">
    <property type="protein sequence ID" value="QRW21217.1"/>
    <property type="molecule type" value="Genomic_DNA"/>
</dbReference>
<feature type="compositionally biased region" description="Polar residues" evidence="1">
    <location>
        <begin position="382"/>
        <end position="397"/>
    </location>
</feature>
<name>A0A8H8NYS5_9AGAM</name>
<feature type="region of interest" description="Disordered" evidence="1">
    <location>
        <begin position="555"/>
        <end position="768"/>
    </location>
</feature>
<evidence type="ECO:0000313" key="3">
    <source>
        <dbReference type="Proteomes" id="UP000650533"/>
    </source>
</evidence>
<protein>
    <submittedName>
        <fullName evidence="2">Uncharacterized protein</fullName>
    </submittedName>
</protein>